<feature type="region of interest" description="Disordered" evidence="1">
    <location>
        <begin position="111"/>
        <end position="141"/>
    </location>
</feature>
<dbReference type="SMART" id="SM00595">
    <property type="entry name" value="MADF"/>
    <property type="match status" value="1"/>
</dbReference>
<dbReference type="PANTHER" id="PTHR12243:SF67">
    <property type="entry name" value="COREPRESSOR OF PANGOLIN, ISOFORM A-RELATED"/>
    <property type="match status" value="1"/>
</dbReference>
<accession>A0A2S2Q8M8</accession>
<sequence length="284" mass="32837">MDDENLIEKVRLYDELYNMAHKKYSDNHHKDIIWMKIGKELNTTGQACKNRWISLRDQLRKAIKKKKTKSVQAADIQKKWKYEDCMSFVIPFFKERETYSNILSLESACEESNDENISNKNDNTTNNDVLNEDEESEKETTLKRKVMESQKKMKISASYYSKKKKNNKPQTASSVLMKYILGNETNDEPNATFYKHPIDTFFQGLAATVKTFSPEYQHMAKNKVFGILSDLEWAQLQNKSANPQIPLSINPSTSYFCSNTQVAPSQNTIQYIQTPTPSPISRPS</sequence>
<dbReference type="InterPro" id="IPR039353">
    <property type="entry name" value="TF_Adf1"/>
</dbReference>
<name>A0A2S2Q8M8_9HEMI</name>
<reference evidence="3" key="1">
    <citation type="submission" date="2018-04" db="EMBL/GenBank/DDBJ databases">
        <title>Transcriptome assembly of Sipha flava.</title>
        <authorList>
            <person name="Scully E.D."/>
            <person name="Geib S.M."/>
            <person name="Palmer N.A."/>
            <person name="Koch K."/>
            <person name="Bradshaw J."/>
            <person name="Heng-Moss T."/>
            <person name="Sarath G."/>
        </authorList>
    </citation>
    <scope>NUCLEOTIDE SEQUENCE</scope>
</reference>
<dbReference type="GO" id="GO:0005667">
    <property type="term" value="C:transcription regulator complex"/>
    <property type="evidence" value="ECO:0007669"/>
    <property type="project" value="TreeGrafter"/>
</dbReference>
<protein>
    <recommendedName>
        <fullName evidence="2">MADF domain-containing protein</fullName>
    </recommendedName>
</protein>
<proteinExistence type="predicted"/>
<evidence type="ECO:0000256" key="1">
    <source>
        <dbReference type="SAM" id="MobiDB-lite"/>
    </source>
</evidence>
<dbReference type="AlphaFoldDB" id="A0A2S2Q8M8"/>
<dbReference type="PROSITE" id="PS51029">
    <property type="entry name" value="MADF"/>
    <property type="match status" value="1"/>
</dbReference>
<dbReference type="OrthoDB" id="6607885at2759"/>
<organism evidence="3">
    <name type="scientific">Sipha flava</name>
    <name type="common">yellow sugarcane aphid</name>
    <dbReference type="NCBI Taxonomy" id="143950"/>
    <lineage>
        <taxon>Eukaryota</taxon>
        <taxon>Metazoa</taxon>
        <taxon>Ecdysozoa</taxon>
        <taxon>Arthropoda</taxon>
        <taxon>Hexapoda</taxon>
        <taxon>Insecta</taxon>
        <taxon>Pterygota</taxon>
        <taxon>Neoptera</taxon>
        <taxon>Paraneoptera</taxon>
        <taxon>Hemiptera</taxon>
        <taxon>Sternorrhyncha</taxon>
        <taxon>Aphidomorpha</taxon>
        <taxon>Aphidoidea</taxon>
        <taxon>Aphididae</taxon>
        <taxon>Sipha</taxon>
    </lineage>
</organism>
<dbReference type="GO" id="GO:0005634">
    <property type="term" value="C:nucleus"/>
    <property type="evidence" value="ECO:0007669"/>
    <property type="project" value="TreeGrafter"/>
</dbReference>
<dbReference type="EMBL" id="GGMS01004890">
    <property type="protein sequence ID" value="MBY74093.1"/>
    <property type="molecule type" value="Transcribed_RNA"/>
</dbReference>
<evidence type="ECO:0000313" key="3">
    <source>
        <dbReference type="EMBL" id="MBY74093.1"/>
    </source>
</evidence>
<gene>
    <name evidence="3" type="ORF">g.179948</name>
</gene>
<dbReference type="Pfam" id="PF10545">
    <property type="entry name" value="MADF_DNA_bdg"/>
    <property type="match status" value="1"/>
</dbReference>
<dbReference type="InterPro" id="IPR006578">
    <property type="entry name" value="MADF-dom"/>
</dbReference>
<feature type="compositionally biased region" description="Low complexity" evidence="1">
    <location>
        <begin position="115"/>
        <end position="129"/>
    </location>
</feature>
<dbReference type="PANTHER" id="PTHR12243">
    <property type="entry name" value="MADF DOMAIN TRANSCRIPTION FACTOR"/>
    <property type="match status" value="1"/>
</dbReference>
<dbReference type="GO" id="GO:0006357">
    <property type="term" value="P:regulation of transcription by RNA polymerase II"/>
    <property type="evidence" value="ECO:0007669"/>
    <property type="project" value="TreeGrafter"/>
</dbReference>
<feature type="domain" description="MADF" evidence="2">
    <location>
        <begin position="5"/>
        <end position="94"/>
    </location>
</feature>
<evidence type="ECO:0000259" key="2">
    <source>
        <dbReference type="PROSITE" id="PS51029"/>
    </source>
</evidence>